<dbReference type="Gene3D" id="3.40.50.300">
    <property type="entry name" value="P-loop containing nucleotide triphosphate hydrolases"/>
    <property type="match status" value="1"/>
</dbReference>
<dbReference type="SUPFAM" id="SSF52540">
    <property type="entry name" value="P-loop containing nucleoside triphosphate hydrolases"/>
    <property type="match status" value="1"/>
</dbReference>
<feature type="DNA-binding region" description="OmpR/PhoB-type" evidence="3">
    <location>
        <begin position="1"/>
        <end position="91"/>
    </location>
</feature>
<dbReference type="InterPro" id="IPR016032">
    <property type="entry name" value="Sig_transdc_resp-reg_C-effctor"/>
</dbReference>
<gene>
    <name evidence="5" type="ORF">Psi02_22090</name>
</gene>
<dbReference type="PROSITE" id="PS51755">
    <property type="entry name" value="OMPR_PHOB"/>
    <property type="match status" value="1"/>
</dbReference>
<evidence type="ECO:0000313" key="6">
    <source>
        <dbReference type="Proteomes" id="UP000644610"/>
    </source>
</evidence>
<reference evidence="5" key="1">
    <citation type="submission" date="2021-01" db="EMBL/GenBank/DDBJ databases">
        <title>Whole genome shotgun sequence of Planotetraspora silvatica NBRC 100141.</title>
        <authorList>
            <person name="Komaki H."/>
            <person name="Tamura T."/>
        </authorList>
    </citation>
    <scope>NUCLEOTIDE SEQUENCE</scope>
    <source>
        <strain evidence="5">NBRC 100141</strain>
    </source>
</reference>
<dbReference type="AlphaFoldDB" id="A0A8J3XM17"/>
<dbReference type="InterPro" id="IPR027417">
    <property type="entry name" value="P-loop_NTPase"/>
</dbReference>
<feature type="domain" description="OmpR/PhoB-type" evidence="4">
    <location>
        <begin position="1"/>
        <end position="91"/>
    </location>
</feature>
<evidence type="ECO:0000256" key="2">
    <source>
        <dbReference type="ARBA" id="ARBA00023125"/>
    </source>
</evidence>
<sequence>MRVSLLGAMEVTDDDGERIVVAGPRVRALLAVLAVRPGQVVSADGLVDALWGDDPPATAANALQTLVKRLRAALRRPDAVVWRAGGYVLDVDPTQVDVQRFAALRVIGDTAGDPARAADALDEALALWRGPALTDLLGVPYLANVATSLEEQRLAALESRAEAYLSLGRDLDLSAEAAAHPLRERLCALAMRVLARSGRQAEALALYDKTRQALADELGVDPGPDLRGAHLAVLRGEIPGVRRGRPDGGRTTAPRAPLTSALRASLTTFVGRGDEVAHLGVLLKRTRLVTIIGPGGAGKTRLAIETALRVSAQPHGGPHPDGAWLVELASVTDAVDVPHAVLNALGIMSDRVVTGEWREDARDPVEHLVTSLAGRAPLLVLDNCEHVVGAAAALADRLLRECPGVRVLATSREPLGVPGETLAPIPPLGLPPAGATVTDASGYPAVALLADRAAAVRPGFTLDEENVDAVVTICRRLDGMPLAIELAAARLRALGPAQLAARLDDRFRLLTGGSRTALPRQRTLRAVVEWSWDLLMPDERALAGRLAVFAGGATLEDAESVCGDPGEVTATLPLLVDKSLVEVTDDGRYRMLETIRAYALERLAEAGESGEFHRRHARHFLALAEEAEPHLRAAGQLDWIARLGAEQDNLHAALRWAIDSGDVEISLRLCGELSWYWWVRGYGSEAAVWAGRVIDLVGDRPPAGLLRHYAACRFGVAAVQLGHAMADRERIDAMFREMESLIAAAEREGPVHPMLLIVRVVIAAMSGQDERARTFLQEYAGSDDPWLANSALMIRGGSLGLSADPMRDLEAAVAGFRRTGDRRGLSESLLALATLRARRGDLPSELVDEIIALTGEWMGPEDTISALTRLAHLRMGAGDLEGATSDLATARARLSDAMSSHTLLQLRIAEAEVARHGGDLGATVAAYEDVVALLDDVTIPQQAAMARGGYGRALLDRGDLAGAQREHRAAVAALGTHPDVPILALLVAGSAMVALAEGSAERAAVLFGAADAVHEGWHADPDALRAMESAKARAGAVFAEAYERGRALPAEEIIRRVTTGG</sequence>
<dbReference type="PRINTS" id="PR00364">
    <property type="entry name" value="DISEASERSIST"/>
</dbReference>
<dbReference type="InterPro" id="IPR058852">
    <property type="entry name" value="HTH_77"/>
</dbReference>
<protein>
    <submittedName>
        <fullName evidence="5">SARP family transcriptional regulator</fullName>
    </submittedName>
</protein>
<dbReference type="PANTHER" id="PTHR47691">
    <property type="entry name" value="REGULATOR-RELATED"/>
    <property type="match status" value="1"/>
</dbReference>
<dbReference type="CDD" id="cd15831">
    <property type="entry name" value="BTAD"/>
    <property type="match status" value="1"/>
</dbReference>
<evidence type="ECO:0000256" key="3">
    <source>
        <dbReference type="PROSITE-ProRule" id="PRU01091"/>
    </source>
</evidence>
<organism evidence="5 6">
    <name type="scientific">Planotetraspora silvatica</name>
    <dbReference type="NCBI Taxonomy" id="234614"/>
    <lineage>
        <taxon>Bacteria</taxon>
        <taxon>Bacillati</taxon>
        <taxon>Actinomycetota</taxon>
        <taxon>Actinomycetes</taxon>
        <taxon>Streptosporangiales</taxon>
        <taxon>Streptosporangiaceae</taxon>
        <taxon>Planotetraspora</taxon>
    </lineage>
</organism>
<dbReference type="Pfam" id="PF03704">
    <property type="entry name" value="BTAD"/>
    <property type="match status" value="1"/>
</dbReference>
<dbReference type="RefSeq" id="WP_203973355.1">
    <property type="nucleotide sequence ID" value="NZ_BAAAKY010000044.1"/>
</dbReference>
<keyword evidence="2 3" id="KW-0238">DNA-binding</keyword>
<evidence type="ECO:0000259" key="4">
    <source>
        <dbReference type="PROSITE" id="PS51755"/>
    </source>
</evidence>
<dbReference type="SUPFAM" id="SSF48452">
    <property type="entry name" value="TPR-like"/>
    <property type="match status" value="1"/>
</dbReference>
<dbReference type="InterPro" id="IPR036388">
    <property type="entry name" value="WH-like_DNA-bd_sf"/>
</dbReference>
<evidence type="ECO:0000313" key="5">
    <source>
        <dbReference type="EMBL" id="GII45785.1"/>
    </source>
</evidence>
<dbReference type="InterPro" id="IPR005158">
    <property type="entry name" value="BTAD"/>
</dbReference>
<dbReference type="InterPro" id="IPR001867">
    <property type="entry name" value="OmpR/PhoB-type_DNA-bd"/>
</dbReference>
<comment type="similarity">
    <text evidence="1">Belongs to the AfsR/DnrI/RedD regulatory family.</text>
</comment>
<dbReference type="GO" id="GO:0003677">
    <property type="term" value="F:DNA binding"/>
    <property type="evidence" value="ECO:0007669"/>
    <property type="project" value="UniProtKB-UniRule"/>
</dbReference>
<keyword evidence="6" id="KW-1185">Reference proteome</keyword>
<dbReference type="GO" id="GO:0000160">
    <property type="term" value="P:phosphorelay signal transduction system"/>
    <property type="evidence" value="ECO:0007669"/>
    <property type="project" value="InterPro"/>
</dbReference>
<comment type="caution">
    <text evidence="5">The sequence shown here is derived from an EMBL/GenBank/DDBJ whole genome shotgun (WGS) entry which is preliminary data.</text>
</comment>
<dbReference type="Gene3D" id="1.25.40.10">
    <property type="entry name" value="Tetratricopeptide repeat domain"/>
    <property type="match status" value="1"/>
</dbReference>
<dbReference type="GO" id="GO:0006355">
    <property type="term" value="P:regulation of DNA-templated transcription"/>
    <property type="evidence" value="ECO:0007669"/>
    <property type="project" value="InterPro"/>
</dbReference>
<proteinExistence type="inferred from homology"/>
<dbReference type="SUPFAM" id="SSF46894">
    <property type="entry name" value="C-terminal effector domain of the bipartite response regulators"/>
    <property type="match status" value="1"/>
</dbReference>
<dbReference type="Pfam" id="PF25872">
    <property type="entry name" value="HTH_77"/>
    <property type="match status" value="1"/>
</dbReference>
<dbReference type="PANTHER" id="PTHR47691:SF3">
    <property type="entry name" value="HTH-TYPE TRANSCRIPTIONAL REGULATOR RV0890C-RELATED"/>
    <property type="match status" value="1"/>
</dbReference>
<dbReference type="Proteomes" id="UP000644610">
    <property type="component" value="Unassembled WGS sequence"/>
</dbReference>
<accession>A0A8J3XM17</accession>
<dbReference type="SMART" id="SM00862">
    <property type="entry name" value="Trans_reg_C"/>
    <property type="match status" value="1"/>
</dbReference>
<dbReference type="InterPro" id="IPR011990">
    <property type="entry name" value="TPR-like_helical_dom_sf"/>
</dbReference>
<name>A0A8J3XM17_9ACTN</name>
<dbReference type="Gene3D" id="1.10.10.10">
    <property type="entry name" value="Winged helix-like DNA-binding domain superfamily/Winged helix DNA-binding domain"/>
    <property type="match status" value="1"/>
</dbReference>
<dbReference type="EMBL" id="BOOQ01000013">
    <property type="protein sequence ID" value="GII45785.1"/>
    <property type="molecule type" value="Genomic_DNA"/>
</dbReference>
<dbReference type="Pfam" id="PF00486">
    <property type="entry name" value="Trans_reg_C"/>
    <property type="match status" value="1"/>
</dbReference>
<evidence type="ECO:0000256" key="1">
    <source>
        <dbReference type="ARBA" id="ARBA00005820"/>
    </source>
</evidence>
<dbReference type="SMART" id="SM01043">
    <property type="entry name" value="BTAD"/>
    <property type="match status" value="1"/>
</dbReference>